<evidence type="ECO:0000256" key="3">
    <source>
        <dbReference type="ARBA" id="ARBA00022741"/>
    </source>
</evidence>
<evidence type="ECO:0000313" key="6">
    <source>
        <dbReference type="EMBL" id="TQS84547.1"/>
    </source>
</evidence>
<dbReference type="PROSITE" id="PS00211">
    <property type="entry name" value="ABC_TRANSPORTER_1"/>
    <property type="match status" value="1"/>
</dbReference>
<name>A0A8J8PH45_9ARCH</name>
<organism evidence="6 7">
    <name type="scientific">Candidatus Methanomassiliicoccus intestinalis</name>
    <dbReference type="NCBI Taxonomy" id="1406512"/>
    <lineage>
        <taxon>Archaea</taxon>
        <taxon>Methanobacteriati</taxon>
        <taxon>Thermoplasmatota</taxon>
        <taxon>Thermoplasmata</taxon>
        <taxon>Methanomassiliicoccales</taxon>
        <taxon>Methanomassiliicoccaceae</taxon>
        <taxon>Methanomassiliicoccus</taxon>
    </lineage>
</organism>
<dbReference type="PANTHER" id="PTHR42711">
    <property type="entry name" value="ABC TRANSPORTER ATP-BINDING PROTEIN"/>
    <property type="match status" value="1"/>
</dbReference>
<proteinExistence type="inferred from homology"/>
<accession>A0A8J8PH45</accession>
<dbReference type="EMBL" id="LVVT01000001">
    <property type="protein sequence ID" value="TQS84547.1"/>
    <property type="molecule type" value="Genomic_DNA"/>
</dbReference>
<dbReference type="InterPro" id="IPR050763">
    <property type="entry name" value="ABC_transporter_ATP-binding"/>
</dbReference>
<keyword evidence="4" id="KW-0067">ATP-binding</keyword>
<dbReference type="PROSITE" id="PS50893">
    <property type="entry name" value="ABC_TRANSPORTER_2"/>
    <property type="match status" value="1"/>
</dbReference>
<evidence type="ECO:0000256" key="2">
    <source>
        <dbReference type="ARBA" id="ARBA00022448"/>
    </source>
</evidence>
<comment type="caution">
    <text evidence="6">The sequence shown here is derived from an EMBL/GenBank/DDBJ whole genome shotgun (WGS) entry which is preliminary data.</text>
</comment>
<dbReference type="GO" id="GO:0016887">
    <property type="term" value="F:ATP hydrolysis activity"/>
    <property type="evidence" value="ECO:0007669"/>
    <property type="project" value="InterPro"/>
</dbReference>
<sequence length="292" mass="32536">MTRDVQSNNIIEVNDLVKKFGNFIAINKLNLTVKRGEIFGFLGPNGAGKTTTVRVLSTLTNFDSGEIYVDGCNLLKNPLEAKIRMGVIQQHISLDKDLTVKENMIQHAMYHKIPASERQKKITELSSYVGLEEYMDRMVDSLSGGWKKRVAIVCALIHEPKILFLDEPTVGLDIQARRLLWDLIRKLNFDGTTIFLTTHYIEEAEALCDRVGIINHGKLIALGTPPELCSKIGSTAVEYYGPNGKTAYRYFSKRTDANDFAGTIPDGTTVTIRNTNLEDCFVELTGETVGGM</sequence>
<dbReference type="SUPFAM" id="SSF52540">
    <property type="entry name" value="P-loop containing nucleoside triphosphate hydrolases"/>
    <property type="match status" value="1"/>
</dbReference>
<dbReference type="InterPro" id="IPR003593">
    <property type="entry name" value="AAA+_ATPase"/>
</dbReference>
<dbReference type="Pfam" id="PF00005">
    <property type="entry name" value="ABC_tran"/>
    <property type="match status" value="1"/>
</dbReference>
<dbReference type="InterPro" id="IPR003439">
    <property type="entry name" value="ABC_transporter-like_ATP-bd"/>
</dbReference>
<evidence type="ECO:0000313" key="7">
    <source>
        <dbReference type="Proteomes" id="UP000752814"/>
    </source>
</evidence>
<evidence type="ECO:0000256" key="1">
    <source>
        <dbReference type="ARBA" id="ARBA00005417"/>
    </source>
</evidence>
<dbReference type="GO" id="GO:0005524">
    <property type="term" value="F:ATP binding"/>
    <property type="evidence" value="ECO:0007669"/>
    <property type="project" value="UniProtKB-KW"/>
</dbReference>
<reference evidence="6" key="1">
    <citation type="submission" date="2016-03" db="EMBL/GenBank/DDBJ databases">
        <authorList>
            <person name="Borrel G."/>
            <person name="Mccann A."/>
            <person name="O'Toole P.W."/>
        </authorList>
    </citation>
    <scope>NUCLEOTIDE SEQUENCE</scope>
    <source>
        <strain evidence="6">183</strain>
    </source>
</reference>
<gene>
    <name evidence="6" type="ORF">A3207_00450</name>
</gene>
<dbReference type="Gene3D" id="3.40.50.300">
    <property type="entry name" value="P-loop containing nucleotide triphosphate hydrolases"/>
    <property type="match status" value="1"/>
</dbReference>
<evidence type="ECO:0000256" key="4">
    <source>
        <dbReference type="ARBA" id="ARBA00022840"/>
    </source>
</evidence>
<comment type="similarity">
    <text evidence="1">Belongs to the ABC transporter superfamily.</text>
</comment>
<dbReference type="SMART" id="SM00382">
    <property type="entry name" value="AAA"/>
    <property type="match status" value="1"/>
</dbReference>
<keyword evidence="2" id="KW-0813">Transport</keyword>
<dbReference type="Proteomes" id="UP000752814">
    <property type="component" value="Unassembled WGS sequence"/>
</dbReference>
<dbReference type="PANTHER" id="PTHR42711:SF5">
    <property type="entry name" value="ABC TRANSPORTER ATP-BINDING PROTEIN NATA"/>
    <property type="match status" value="1"/>
</dbReference>
<protein>
    <submittedName>
        <fullName evidence="6">ABC transporter</fullName>
    </submittedName>
</protein>
<keyword evidence="3" id="KW-0547">Nucleotide-binding</keyword>
<feature type="domain" description="ABC transporter" evidence="5">
    <location>
        <begin position="11"/>
        <end position="241"/>
    </location>
</feature>
<dbReference type="InterPro" id="IPR017871">
    <property type="entry name" value="ABC_transporter-like_CS"/>
</dbReference>
<dbReference type="InterPro" id="IPR027417">
    <property type="entry name" value="P-loop_NTPase"/>
</dbReference>
<evidence type="ECO:0000259" key="5">
    <source>
        <dbReference type="PROSITE" id="PS50893"/>
    </source>
</evidence>
<dbReference type="AlphaFoldDB" id="A0A8J8PH45"/>